<dbReference type="PRINTS" id="PR00118">
    <property type="entry name" value="BLACTAMASEA"/>
</dbReference>
<dbReference type="GO" id="GO:0030655">
    <property type="term" value="P:beta-lactam antibiotic catabolic process"/>
    <property type="evidence" value="ECO:0007669"/>
    <property type="project" value="InterPro"/>
</dbReference>
<feature type="domain" description="Beta-lactamase class A catalytic" evidence="7">
    <location>
        <begin position="54"/>
        <end position="271"/>
    </location>
</feature>
<evidence type="ECO:0000256" key="1">
    <source>
        <dbReference type="ARBA" id="ARBA00001526"/>
    </source>
</evidence>
<name>A0A118DPT1_9BURK</name>
<dbReference type="Gene3D" id="3.40.710.10">
    <property type="entry name" value="DD-peptidase/beta-lactamase superfamily"/>
    <property type="match status" value="1"/>
</dbReference>
<dbReference type="GO" id="GO:0008800">
    <property type="term" value="F:beta-lactamase activity"/>
    <property type="evidence" value="ECO:0007669"/>
    <property type="project" value="UniProtKB-UniRule"/>
</dbReference>
<dbReference type="PANTHER" id="PTHR35333">
    <property type="entry name" value="BETA-LACTAMASE"/>
    <property type="match status" value="1"/>
</dbReference>
<evidence type="ECO:0000256" key="3">
    <source>
        <dbReference type="ARBA" id="ARBA00012865"/>
    </source>
</evidence>
<evidence type="ECO:0000256" key="4">
    <source>
        <dbReference type="ARBA" id="ARBA00022801"/>
    </source>
</evidence>
<dbReference type="InterPro" id="IPR012338">
    <property type="entry name" value="Beta-lactam/transpept-like"/>
</dbReference>
<keyword evidence="4 6" id="KW-0378">Hydrolase</keyword>
<evidence type="ECO:0000313" key="8">
    <source>
        <dbReference type="EMBL" id="KVE28416.1"/>
    </source>
</evidence>
<evidence type="ECO:0000259" key="7">
    <source>
        <dbReference type="Pfam" id="PF13354"/>
    </source>
</evidence>
<evidence type="ECO:0000256" key="6">
    <source>
        <dbReference type="RuleBase" id="RU361140"/>
    </source>
</evidence>
<dbReference type="InterPro" id="IPR000871">
    <property type="entry name" value="Beta-lactam_class-A"/>
</dbReference>
<sequence length="297" mass="31401">MKHSLSRRSVLIAAVSAPLIGACAPLTGHSDNVGTADAQRALRELEASFDGRIGVAALDTATNAKIAYRADERFAFCSTFKMMLSAAVLARSAAEPDLLPRRIVYAKRDLVEYSPITGKHAGAGMTTAELCAAALQYSDNTAANLLISLLGGTQAVTAYARSIGDAEFRLDRRETELNTAIPGDLRDTTTPSAMAASLRRLLLGDALGQAQREQLNAWMLGNTTGNERIRAGVPPAWRVADKTGTGDYGTANDIGVLYPPGRAPVVLAIYTTGRAQQARARNDVIASAARIVARAFG</sequence>
<keyword evidence="9" id="KW-1185">Reference proteome</keyword>
<keyword evidence="5 6" id="KW-0046">Antibiotic resistance</keyword>
<gene>
    <name evidence="8" type="ORF">WS67_06570</name>
</gene>
<dbReference type="Pfam" id="PF13354">
    <property type="entry name" value="Beta-lactamase2"/>
    <property type="match status" value="1"/>
</dbReference>
<dbReference type="Proteomes" id="UP000062788">
    <property type="component" value="Unassembled WGS sequence"/>
</dbReference>
<dbReference type="EC" id="3.5.2.6" evidence="3 6"/>
<dbReference type="NCBIfam" id="NF033103">
    <property type="entry name" value="bla_class_A"/>
    <property type="match status" value="1"/>
</dbReference>
<dbReference type="InterPro" id="IPR045155">
    <property type="entry name" value="Beta-lactam_cat"/>
</dbReference>
<evidence type="ECO:0000256" key="2">
    <source>
        <dbReference type="ARBA" id="ARBA00009009"/>
    </source>
</evidence>
<reference evidence="8 9" key="1">
    <citation type="submission" date="2015-11" db="EMBL/GenBank/DDBJ databases">
        <title>Expanding the genomic diversity of Burkholderia species for the development of highly accurate diagnostics.</title>
        <authorList>
            <person name="Sahl J."/>
            <person name="Keim P."/>
            <person name="Wagner D."/>
        </authorList>
    </citation>
    <scope>NUCLEOTIDE SEQUENCE [LARGE SCALE GENOMIC DNA]</scope>
    <source>
        <strain evidence="8 9">TSV85</strain>
    </source>
</reference>
<evidence type="ECO:0000256" key="5">
    <source>
        <dbReference type="ARBA" id="ARBA00023251"/>
    </source>
</evidence>
<dbReference type="PROSITE" id="PS00146">
    <property type="entry name" value="BETA_LACTAMASE_A"/>
    <property type="match status" value="1"/>
</dbReference>
<comment type="similarity">
    <text evidence="2 6">Belongs to the class-A beta-lactamase family.</text>
</comment>
<comment type="catalytic activity">
    <reaction evidence="1 6">
        <text>a beta-lactam + H2O = a substituted beta-amino acid</text>
        <dbReference type="Rhea" id="RHEA:20401"/>
        <dbReference type="ChEBI" id="CHEBI:15377"/>
        <dbReference type="ChEBI" id="CHEBI:35627"/>
        <dbReference type="ChEBI" id="CHEBI:140347"/>
        <dbReference type="EC" id="3.5.2.6"/>
    </reaction>
</comment>
<accession>A0A118DPT1</accession>
<dbReference type="GO" id="GO:0046677">
    <property type="term" value="P:response to antibiotic"/>
    <property type="evidence" value="ECO:0007669"/>
    <property type="project" value="UniProtKB-UniRule"/>
</dbReference>
<dbReference type="AlphaFoldDB" id="A0A118DPT1"/>
<dbReference type="OrthoDB" id="9784149at2"/>
<protein>
    <recommendedName>
        <fullName evidence="3 6">Beta-lactamase</fullName>
        <ecNumber evidence="3 6">3.5.2.6</ecNumber>
    </recommendedName>
</protein>
<comment type="caution">
    <text evidence="8">The sequence shown here is derived from an EMBL/GenBank/DDBJ whole genome shotgun (WGS) entry which is preliminary data.</text>
</comment>
<dbReference type="PROSITE" id="PS51257">
    <property type="entry name" value="PROKAR_LIPOPROTEIN"/>
    <property type="match status" value="1"/>
</dbReference>
<dbReference type="PANTHER" id="PTHR35333:SF3">
    <property type="entry name" value="BETA-LACTAMASE-TYPE TRANSPEPTIDASE FOLD CONTAINING PROTEIN"/>
    <property type="match status" value="1"/>
</dbReference>
<dbReference type="InterPro" id="IPR023650">
    <property type="entry name" value="Beta-lactam_class-A_AS"/>
</dbReference>
<evidence type="ECO:0000313" key="9">
    <source>
        <dbReference type="Proteomes" id="UP000062788"/>
    </source>
</evidence>
<proteinExistence type="inferred from homology"/>
<dbReference type="EMBL" id="LOWA01000018">
    <property type="protein sequence ID" value="KVE28416.1"/>
    <property type="molecule type" value="Genomic_DNA"/>
</dbReference>
<dbReference type="SUPFAM" id="SSF56601">
    <property type="entry name" value="beta-lactamase/transpeptidase-like"/>
    <property type="match status" value="1"/>
</dbReference>
<dbReference type="RefSeq" id="WP_059514416.1">
    <property type="nucleotide sequence ID" value="NZ_LOWA01000018.1"/>
</dbReference>
<organism evidence="8 9">
    <name type="scientific">Burkholderia singularis</name>
    <dbReference type="NCBI Taxonomy" id="1503053"/>
    <lineage>
        <taxon>Bacteria</taxon>
        <taxon>Pseudomonadati</taxon>
        <taxon>Pseudomonadota</taxon>
        <taxon>Betaproteobacteria</taxon>
        <taxon>Burkholderiales</taxon>
        <taxon>Burkholderiaceae</taxon>
        <taxon>Burkholderia</taxon>
        <taxon>pseudomallei group</taxon>
    </lineage>
</organism>